<dbReference type="GO" id="GO:0005886">
    <property type="term" value="C:plasma membrane"/>
    <property type="evidence" value="ECO:0007669"/>
    <property type="project" value="TreeGrafter"/>
</dbReference>
<gene>
    <name evidence="3" type="ORF">ACFODO_05995</name>
    <name evidence="4" type="ORF">C9E89_006430</name>
</gene>
<feature type="domain" description="DUF218" evidence="2">
    <location>
        <begin position="104"/>
        <end position="250"/>
    </location>
</feature>
<evidence type="ECO:0000313" key="4">
    <source>
        <dbReference type="EMBL" id="RFC84394.1"/>
    </source>
</evidence>
<dbReference type="PANTHER" id="PTHR30336:SF4">
    <property type="entry name" value="ENVELOPE BIOGENESIS FACTOR ELYC"/>
    <property type="match status" value="1"/>
</dbReference>
<dbReference type="InterPro" id="IPR014729">
    <property type="entry name" value="Rossmann-like_a/b/a_fold"/>
</dbReference>
<dbReference type="EMBL" id="PYIX02000007">
    <property type="protein sequence ID" value="RFC84394.1"/>
    <property type="molecule type" value="Genomic_DNA"/>
</dbReference>
<dbReference type="CDD" id="cd06259">
    <property type="entry name" value="YdcF-like"/>
    <property type="match status" value="1"/>
</dbReference>
<dbReference type="GO" id="GO:0043164">
    <property type="term" value="P:Gram-negative-bacterium-type cell wall biogenesis"/>
    <property type="evidence" value="ECO:0007669"/>
    <property type="project" value="TreeGrafter"/>
</dbReference>
<evidence type="ECO:0000256" key="1">
    <source>
        <dbReference type="SAM" id="Phobius"/>
    </source>
</evidence>
<keyword evidence="6" id="KW-1185">Reference proteome</keyword>
<evidence type="ECO:0000313" key="5">
    <source>
        <dbReference type="Proteomes" id="UP000240957"/>
    </source>
</evidence>
<dbReference type="RefSeq" id="WP_107007520.1">
    <property type="nucleotide sequence ID" value="NZ_JBHRSF010000008.1"/>
</dbReference>
<organism evidence="4 5">
    <name type="scientific">Acinetobacter sichuanensis</name>
    <dbReference type="NCBI Taxonomy" id="2136183"/>
    <lineage>
        <taxon>Bacteria</taxon>
        <taxon>Pseudomonadati</taxon>
        <taxon>Pseudomonadota</taxon>
        <taxon>Gammaproteobacteria</taxon>
        <taxon>Moraxellales</taxon>
        <taxon>Moraxellaceae</taxon>
        <taxon>Acinetobacter</taxon>
    </lineage>
</organism>
<sequence>MKFSVFLRCILFIVGLILFLDGFILILQNKIHLGTILPLIIGLFFIFYTVFYQKIQKILQQHKKIKKIWQFGWICFNLWLISLFIFFSYLQLNTQSKQKIPQVDAIIVLGSGIIQGQPSPTLALRLDAAAEVAQQYPKAWIIVSGGLDYGETKTEAEAMATYLQEKYHISAHRILKEDQSTSTELNLKNSQNVLKAHQLGLNSKIAIITSDFHTLRASAIAQKQGYQDIVTVSSNTPIETRYNAWLREYFAYISGWLLQEY</sequence>
<accession>A0A371YSP7</accession>
<dbReference type="InterPro" id="IPR051599">
    <property type="entry name" value="Cell_Envelope_Assoc"/>
</dbReference>
<reference evidence="3" key="4">
    <citation type="submission" date="2024-09" db="EMBL/GenBank/DDBJ databases">
        <authorList>
            <person name="Sun Q."/>
            <person name="Mori K."/>
        </authorList>
    </citation>
    <scope>NUCLEOTIDE SEQUENCE</scope>
    <source>
        <strain evidence="3">KCTC 62575</strain>
    </source>
</reference>
<reference evidence="4 5" key="2">
    <citation type="submission" date="2018-08" db="EMBL/GenBank/DDBJ databases">
        <title>The draft genome of Acinetobacter sichuanensis strain WCHAc060041.</title>
        <authorList>
            <person name="Qin J."/>
            <person name="Feng Y."/>
            <person name="Zong Z."/>
        </authorList>
    </citation>
    <scope>NUCLEOTIDE SEQUENCE [LARGE SCALE GENOMIC DNA]</scope>
    <source>
        <strain evidence="4 5">WCHAc060041</strain>
    </source>
</reference>
<comment type="caution">
    <text evidence="4">The sequence shown here is derived from an EMBL/GenBank/DDBJ whole genome shotgun (WGS) entry which is preliminary data.</text>
</comment>
<dbReference type="InterPro" id="IPR003848">
    <property type="entry name" value="DUF218"/>
</dbReference>
<keyword evidence="1" id="KW-1133">Transmembrane helix</keyword>
<reference evidence="3" key="1">
    <citation type="journal article" date="2014" name="Int. J. Syst. Evol. Microbiol.">
        <title>Complete genome of a new Firmicutes species belonging to the dominant human colonic microbiota ('Ruminococcus bicirculans') reveals two chromosomes and a selective capacity to utilize plant glucans.</title>
        <authorList>
            <consortium name="NISC Comparative Sequencing Program"/>
            <person name="Wegmann U."/>
            <person name="Louis P."/>
            <person name="Goesmann A."/>
            <person name="Henrissat B."/>
            <person name="Duncan S.H."/>
            <person name="Flint H.J."/>
        </authorList>
    </citation>
    <scope>NUCLEOTIDE SEQUENCE</scope>
    <source>
        <strain evidence="3">KCTC 62575</strain>
    </source>
</reference>
<proteinExistence type="predicted"/>
<dbReference type="GO" id="GO:0000270">
    <property type="term" value="P:peptidoglycan metabolic process"/>
    <property type="evidence" value="ECO:0007669"/>
    <property type="project" value="TreeGrafter"/>
</dbReference>
<evidence type="ECO:0000313" key="3">
    <source>
        <dbReference type="EMBL" id="MFC2994835.1"/>
    </source>
</evidence>
<dbReference type="Proteomes" id="UP000240957">
    <property type="component" value="Unassembled WGS sequence"/>
</dbReference>
<name>A0A371YSP7_9GAMM</name>
<dbReference type="OrthoDB" id="9782395at2"/>
<evidence type="ECO:0000313" key="6">
    <source>
        <dbReference type="Proteomes" id="UP001595455"/>
    </source>
</evidence>
<keyword evidence="1" id="KW-0472">Membrane</keyword>
<dbReference type="PANTHER" id="PTHR30336">
    <property type="entry name" value="INNER MEMBRANE PROTEIN, PROBABLE PERMEASE"/>
    <property type="match status" value="1"/>
</dbReference>
<dbReference type="Pfam" id="PF02698">
    <property type="entry name" value="DUF218"/>
    <property type="match status" value="1"/>
</dbReference>
<evidence type="ECO:0000259" key="2">
    <source>
        <dbReference type="Pfam" id="PF02698"/>
    </source>
</evidence>
<protein>
    <submittedName>
        <fullName evidence="4">YdcF family protein</fullName>
    </submittedName>
</protein>
<feature type="transmembrane region" description="Helical" evidence="1">
    <location>
        <begin position="33"/>
        <end position="51"/>
    </location>
</feature>
<dbReference type="AlphaFoldDB" id="A0A371YSP7"/>
<feature type="transmembrane region" description="Helical" evidence="1">
    <location>
        <begin position="71"/>
        <end position="90"/>
    </location>
</feature>
<reference evidence="6" key="3">
    <citation type="journal article" date="2019" name="Int. J. Syst. Evol. Microbiol.">
        <title>The Global Catalogue of Microorganisms (GCM) 10K type strain sequencing project: providing services to taxonomists for standard genome sequencing and annotation.</title>
        <authorList>
            <consortium name="The Broad Institute Genomics Platform"/>
            <consortium name="The Broad Institute Genome Sequencing Center for Infectious Disease"/>
            <person name="Wu L."/>
            <person name="Ma J."/>
        </authorList>
    </citation>
    <scope>NUCLEOTIDE SEQUENCE [LARGE SCALE GENOMIC DNA]</scope>
    <source>
        <strain evidence="6">KCTC 62575</strain>
    </source>
</reference>
<dbReference type="Gene3D" id="3.40.50.620">
    <property type="entry name" value="HUPs"/>
    <property type="match status" value="1"/>
</dbReference>
<dbReference type="Proteomes" id="UP001595455">
    <property type="component" value="Unassembled WGS sequence"/>
</dbReference>
<dbReference type="EMBL" id="JBHRSF010000008">
    <property type="protein sequence ID" value="MFC2994835.1"/>
    <property type="molecule type" value="Genomic_DNA"/>
</dbReference>
<feature type="transmembrane region" description="Helical" evidence="1">
    <location>
        <begin position="5"/>
        <end position="27"/>
    </location>
</feature>
<keyword evidence="1" id="KW-0812">Transmembrane</keyword>